<dbReference type="Pfam" id="PF07831">
    <property type="entry name" value="PYNP_C"/>
    <property type="match status" value="1"/>
</dbReference>
<dbReference type="GO" id="GO:0004645">
    <property type="term" value="F:1,4-alpha-oligoglucan phosphorylase activity"/>
    <property type="evidence" value="ECO:0007669"/>
    <property type="project" value="InterPro"/>
</dbReference>
<feature type="domain" description="Pyrimidine nucleoside phosphorylase C-terminal" evidence="3">
    <location>
        <begin position="424"/>
        <end position="491"/>
    </location>
</feature>
<dbReference type="InterPro" id="IPR035902">
    <property type="entry name" value="Nuc_phospho_transferase"/>
</dbReference>
<dbReference type="InterPro" id="IPR013466">
    <property type="entry name" value="Thymidine/AMP_Pase"/>
</dbReference>
<dbReference type="GO" id="GO:0006213">
    <property type="term" value="P:pyrimidine nucleoside metabolic process"/>
    <property type="evidence" value="ECO:0007669"/>
    <property type="project" value="InterPro"/>
</dbReference>
<accession>A0A447IU03</accession>
<reference evidence="4" key="1">
    <citation type="submission" date="2018-12" db="EMBL/GenBank/DDBJ databases">
        <authorList>
            <person name="Jaffe A."/>
        </authorList>
    </citation>
    <scope>NUCLEOTIDE SEQUENCE</scope>
</reference>
<dbReference type="SUPFAM" id="SSF47648">
    <property type="entry name" value="Nucleoside phosphorylase/phosphoribosyltransferase N-terminal domain"/>
    <property type="match status" value="1"/>
</dbReference>
<dbReference type="AlphaFoldDB" id="A0A447IU03"/>
<dbReference type="InterPro" id="IPR000312">
    <property type="entry name" value="Glycosyl_Trfase_fam3"/>
</dbReference>
<dbReference type="SMART" id="SM00941">
    <property type="entry name" value="PYNP_C"/>
    <property type="match status" value="1"/>
</dbReference>
<proteinExistence type="predicted"/>
<dbReference type="Gene3D" id="3.90.1170.30">
    <property type="entry name" value="Pyrimidine nucleoside phosphorylase-like, C-terminal domain"/>
    <property type="match status" value="1"/>
</dbReference>
<dbReference type="GO" id="GO:0005829">
    <property type="term" value="C:cytosol"/>
    <property type="evidence" value="ECO:0007669"/>
    <property type="project" value="TreeGrafter"/>
</dbReference>
<dbReference type="GO" id="GO:0006206">
    <property type="term" value="P:pyrimidine nucleobase metabolic process"/>
    <property type="evidence" value="ECO:0007669"/>
    <property type="project" value="InterPro"/>
</dbReference>
<sequence length="501" mass="54835">MKLELKIKILDIYANYPIVIMHPRSSLSLGAQNLDRLEVKNEKIDTAFVLDTSNSYVTENELGIFKDTAKDLSLNNGDKVVVKLQTPPLATKYIMDKIKNKTLEKEEIDEIVKSIENNSLSEVELSAFVTGVFINGLNLEETKFLCNSLVDIGDRIDFGENIILDKHSIGGINGRVSMILTPIIASLGYKIPKTASRSITSAAGTADAMEVLAPVSFDVEEIKEIINKAGGVVAWEGKFDLCPVDNKLIDIEHALGINPEGIMIASILSKKKSIGSTHLVIDIPVGRDVKVKNKEDGERLAKKFITISESLGIKSKVVLTDGDKPCGDFFGPALEAKNVLELLEGKYQDSVLEKACLLAGELLELVGKSKNGEGYLLAKEIVTSGKALDKFIEIIKIQGGSILRSEDVPKAKFIQKIYSSQAGDVNNFDVSKITHLAKLLGAPKDIEAGVVLFCQVGDSVQVNDAILEFHANTEEKISRAIEYLKDNNPVIFDKMVLEEFE</sequence>
<dbReference type="InterPro" id="IPR017459">
    <property type="entry name" value="Glycosyl_Trfase_fam3_N_dom"/>
</dbReference>
<evidence type="ECO:0000256" key="2">
    <source>
        <dbReference type="ARBA" id="ARBA00022679"/>
    </source>
</evidence>
<evidence type="ECO:0000256" key="1">
    <source>
        <dbReference type="ARBA" id="ARBA00022676"/>
    </source>
</evidence>
<protein>
    <submittedName>
        <fullName evidence="4">AMP phosphorylase</fullName>
    </submittedName>
</protein>
<dbReference type="Pfam" id="PF00591">
    <property type="entry name" value="Glycos_transf_3"/>
    <property type="match status" value="1"/>
</dbReference>
<dbReference type="NCBIfam" id="NF003338">
    <property type="entry name" value="PRK04350.1"/>
    <property type="match status" value="1"/>
</dbReference>
<gene>
    <name evidence="4" type="primary">deoA</name>
</gene>
<dbReference type="NCBIfam" id="TIGR02645">
    <property type="entry name" value="ARCH_P_rylase"/>
    <property type="match status" value="1"/>
</dbReference>
<dbReference type="Pfam" id="PF02885">
    <property type="entry name" value="Glycos_trans_3N"/>
    <property type="match status" value="1"/>
</dbReference>
<dbReference type="EMBL" id="LR131573">
    <property type="protein sequence ID" value="VDS10961.1"/>
    <property type="molecule type" value="Genomic_DNA"/>
</dbReference>
<evidence type="ECO:0000259" key="3">
    <source>
        <dbReference type="SMART" id="SM00941"/>
    </source>
</evidence>
<name>A0A447IU03_9ARCH</name>
<dbReference type="SUPFAM" id="SSF54680">
    <property type="entry name" value="Pyrimidine nucleoside phosphorylase C-terminal domain"/>
    <property type="match status" value="1"/>
</dbReference>
<dbReference type="PANTHER" id="PTHR10515:SF0">
    <property type="entry name" value="THYMIDINE PHOSPHORYLASE"/>
    <property type="match status" value="1"/>
</dbReference>
<dbReference type="InterPro" id="IPR036320">
    <property type="entry name" value="Glycosyl_Trfase_fam3_N_dom_sf"/>
</dbReference>
<keyword evidence="2" id="KW-0808">Transferase</keyword>
<dbReference type="Gene3D" id="1.20.970.50">
    <property type="match status" value="1"/>
</dbReference>
<dbReference type="InterPro" id="IPR036566">
    <property type="entry name" value="PYNP-like_C_sf"/>
</dbReference>
<dbReference type="InterPro" id="IPR000053">
    <property type="entry name" value="Thymidine/pyrmidine_PPase"/>
</dbReference>
<dbReference type="Gene3D" id="2.40.40.20">
    <property type="match status" value="1"/>
</dbReference>
<dbReference type="PANTHER" id="PTHR10515">
    <property type="entry name" value="THYMIDINE PHOSPHORYLASE"/>
    <property type="match status" value="1"/>
</dbReference>
<keyword evidence="1" id="KW-0328">Glycosyltransferase</keyword>
<dbReference type="SUPFAM" id="SSF52418">
    <property type="entry name" value="Nucleoside phosphorylase/phosphoribosyltransferase catalytic domain"/>
    <property type="match status" value="1"/>
</dbReference>
<dbReference type="Gene3D" id="3.40.1030.10">
    <property type="entry name" value="Nucleoside phosphorylase/phosphoribosyltransferase catalytic domain"/>
    <property type="match status" value="1"/>
</dbReference>
<dbReference type="GO" id="GO:0016763">
    <property type="term" value="F:pentosyltransferase activity"/>
    <property type="evidence" value="ECO:0007669"/>
    <property type="project" value="InterPro"/>
</dbReference>
<organism evidence="4">
    <name type="scientific">uncultured Nanobdellati archaeon</name>
    <dbReference type="NCBI Taxonomy" id="2219213"/>
    <lineage>
        <taxon>Archaea</taxon>
        <taxon>environmental samples</taxon>
    </lineage>
</organism>
<dbReference type="InterPro" id="IPR013102">
    <property type="entry name" value="PYNP_C"/>
</dbReference>
<evidence type="ECO:0000313" key="4">
    <source>
        <dbReference type="EMBL" id="VDS10961.1"/>
    </source>
</evidence>